<dbReference type="Proteomes" id="UP001208938">
    <property type="component" value="Unassembled WGS sequence"/>
</dbReference>
<comment type="caution">
    <text evidence="2">The sequence shown here is derived from an EMBL/GenBank/DDBJ whole genome shotgun (WGS) entry which is preliminary data.</text>
</comment>
<proteinExistence type="predicted"/>
<evidence type="ECO:0000256" key="1">
    <source>
        <dbReference type="SAM" id="MobiDB-lite"/>
    </source>
</evidence>
<gene>
    <name evidence="2" type="ORF">OKW52_14110</name>
</gene>
<reference evidence="2 3" key="1">
    <citation type="submission" date="2022-10" db="EMBL/GenBank/DDBJ databases">
        <title>Pararhodobacter sp. nov., isolated from marine algae.</title>
        <authorList>
            <person name="Choi B.J."/>
            <person name="Kim J.M."/>
            <person name="Lee J.K."/>
            <person name="Choi D.G."/>
            <person name="Jeon C.O."/>
        </authorList>
    </citation>
    <scope>NUCLEOTIDE SEQUENCE [LARGE SCALE GENOMIC DNA]</scope>
    <source>
        <strain evidence="2 3">ZQ420</strain>
    </source>
</reference>
<accession>A0ABT3H0R3</accession>
<evidence type="ECO:0000313" key="2">
    <source>
        <dbReference type="EMBL" id="MCW1933361.1"/>
    </source>
</evidence>
<dbReference type="RefSeq" id="WP_264506285.1">
    <property type="nucleotide sequence ID" value="NZ_JAPDFL010000001.1"/>
</dbReference>
<name>A0ABT3H0R3_9RHOB</name>
<protein>
    <submittedName>
        <fullName evidence="2">Uncharacterized protein</fullName>
    </submittedName>
</protein>
<dbReference type="EMBL" id="JAPDFL010000001">
    <property type="protein sequence ID" value="MCW1933361.1"/>
    <property type="molecule type" value="Genomic_DNA"/>
</dbReference>
<keyword evidence="3" id="KW-1185">Reference proteome</keyword>
<sequence length="90" mass="9351">MENRDPDDPKGLIREAYKIDGISDGECRSILVDWALSLPPEADQPAVAARLSGRPGYPVDHPMSILLAAAATPGAGGTGRRGGRAGRLAS</sequence>
<evidence type="ECO:0000313" key="3">
    <source>
        <dbReference type="Proteomes" id="UP001208938"/>
    </source>
</evidence>
<feature type="region of interest" description="Disordered" evidence="1">
    <location>
        <begin position="70"/>
        <end position="90"/>
    </location>
</feature>
<organism evidence="2 3">
    <name type="scientific">Pararhodobacter zhoushanensis</name>
    <dbReference type="NCBI Taxonomy" id="2479545"/>
    <lineage>
        <taxon>Bacteria</taxon>
        <taxon>Pseudomonadati</taxon>
        <taxon>Pseudomonadota</taxon>
        <taxon>Alphaproteobacteria</taxon>
        <taxon>Rhodobacterales</taxon>
        <taxon>Paracoccaceae</taxon>
        <taxon>Pararhodobacter</taxon>
    </lineage>
</organism>